<keyword evidence="5 7" id="KW-1133">Transmembrane helix</keyword>
<name>A0A521EJ22_9BACL</name>
<dbReference type="Proteomes" id="UP000315636">
    <property type="component" value="Unassembled WGS sequence"/>
</dbReference>
<keyword evidence="4 7" id="KW-0812">Transmembrane</keyword>
<sequence length="439" mass="46397">MKSSMPSRQTAAGSVQWFVFLVSNTVAMPIIIGQVFQLSPEEVAGLMQRAFLVIGVASFLQGWLGHRLPIADGPAGVWLGVFVITGETAIRQGQEPLEALQLLQGGMLVAGFFLALLGVFRLLRRMQNLFTPFITGVYLLLLVIQLSGVLLKGMLGAGGSDIRLNSETAVISLGVLFLILFLSFRGKGSWKNYAVLIGIAIGWLAVTVLGENQAVGAKGAGVAPDVFAWGEPRWDAGILLSGLLIGLVLVSNILASVSAVGQVVGASEKNTRPGLNRSGMIAGVATVLSALFSTVGSVPLSNSAGFIQIIGQRARRPFLIGSFLMGVVAFIPPVMMWLATIPSPVTHAALAASFTGIAGIAVRNLTRQPLDERRITILGLALISGTGVMVLPASFFQSLPAVLQFVGGNGLLTGTMVAMVLEQVWRSDGERTRRKRKRA</sequence>
<feature type="transmembrane region" description="Helical" evidence="7">
    <location>
        <begin position="238"/>
        <end position="260"/>
    </location>
</feature>
<accession>A0A521EJ22</accession>
<dbReference type="RefSeq" id="WP_246064950.1">
    <property type="nucleotide sequence ID" value="NZ_FXTI01000009.1"/>
</dbReference>
<reference evidence="8 9" key="1">
    <citation type="submission" date="2017-05" db="EMBL/GenBank/DDBJ databases">
        <authorList>
            <person name="Varghese N."/>
            <person name="Submissions S."/>
        </authorList>
    </citation>
    <scope>NUCLEOTIDE SEQUENCE [LARGE SCALE GENOMIC DNA]</scope>
    <source>
        <strain evidence="8 9">DSM 45474</strain>
    </source>
</reference>
<comment type="subcellular location">
    <subcellularLocation>
        <location evidence="1">Membrane</location>
        <topology evidence="1">Multi-pass membrane protein</topology>
    </subcellularLocation>
</comment>
<keyword evidence="6 7" id="KW-0472">Membrane</keyword>
<feature type="transmembrane region" description="Helical" evidence="7">
    <location>
        <begin position="70"/>
        <end position="90"/>
    </location>
</feature>
<dbReference type="PANTHER" id="PTHR42810:SF1">
    <property type="entry name" value="PURINE PERMEASE YWDJ-RELATED"/>
    <property type="match status" value="1"/>
</dbReference>
<dbReference type="AlphaFoldDB" id="A0A521EJ22"/>
<organism evidence="8 9">
    <name type="scientific">Melghirimyces algeriensis</name>
    <dbReference type="NCBI Taxonomy" id="910412"/>
    <lineage>
        <taxon>Bacteria</taxon>
        <taxon>Bacillati</taxon>
        <taxon>Bacillota</taxon>
        <taxon>Bacilli</taxon>
        <taxon>Bacillales</taxon>
        <taxon>Thermoactinomycetaceae</taxon>
        <taxon>Melghirimyces</taxon>
    </lineage>
</organism>
<evidence type="ECO:0000256" key="1">
    <source>
        <dbReference type="ARBA" id="ARBA00004141"/>
    </source>
</evidence>
<evidence type="ECO:0000256" key="2">
    <source>
        <dbReference type="ARBA" id="ARBA00008821"/>
    </source>
</evidence>
<keyword evidence="3" id="KW-0813">Transport</keyword>
<protein>
    <submittedName>
        <fullName evidence="8">Xanthine/uracil permease</fullName>
    </submittedName>
</protein>
<evidence type="ECO:0000313" key="9">
    <source>
        <dbReference type="Proteomes" id="UP000315636"/>
    </source>
</evidence>
<dbReference type="NCBIfam" id="NF037981">
    <property type="entry name" value="NCS2_1"/>
    <property type="match status" value="1"/>
</dbReference>
<evidence type="ECO:0000256" key="4">
    <source>
        <dbReference type="ARBA" id="ARBA00022692"/>
    </source>
</evidence>
<feature type="transmembrane region" description="Helical" evidence="7">
    <location>
        <begin position="345"/>
        <end position="365"/>
    </location>
</feature>
<evidence type="ECO:0000256" key="7">
    <source>
        <dbReference type="SAM" id="Phobius"/>
    </source>
</evidence>
<feature type="transmembrane region" description="Helical" evidence="7">
    <location>
        <begin position="377"/>
        <end position="396"/>
    </location>
</feature>
<feature type="transmembrane region" description="Helical" evidence="7">
    <location>
        <begin position="15"/>
        <end position="36"/>
    </location>
</feature>
<dbReference type="InterPro" id="IPR006043">
    <property type="entry name" value="NCS2"/>
</dbReference>
<keyword evidence="9" id="KW-1185">Reference proteome</keyword>
<evidence type="ECO:0000256" key="6">
    <source>
        <dbReference type="ARBA" id="ARBA00023136"/>
    </source>
</evidence>
<evidence type="ECO:0000256" key="3">
    <source>
        <dbReference type="ARBA" id="ARBA00022448"/>
    </source>
</evidence>
<proteinExistence type="inferred from homology"/>
<dbReference type="EMBL" id="FXTI01000009">
    <property type="protein sequence ID" value="SMO83918.1"/>
    <property type="molecule type" value="Genomic_DNA"/>
</dbReference>
<feature type="transmembrane region" description="Helical" evidence="7">
    <location>
        <begin position="318"/>
        <end position="339"/>
    </location>
</feature>
<evidence type="ECO:0000313" key="8">
    <source>
        <dbReference type="EMBL" id="SMO83918.1"/>
    </source>
</evidence>
<feature type="transmembrane region" description="Helical" evidence="7">
    <location>
        <begin position="43"/>
        <end position="64"/>
    </location>
</feature>
<evidence type="ECO:0000256" key="5">
    <source>
        <dbReference type="ARBA" id="ARBA00022989"/>
    </source>
</evidence>
<feature type="transmembrane region" description="Helical" evidence="7">
    <location>
        <begin position="164"/>
        <end position="184"/>
    </location>
</feature>
<feature type="transmembrane region" description="Helical" evidence="7">
    <location>
        <begin position="402"/>
        <end position="425"/>
    </location>
</feature>
<feature type="transmembrane region" description="Helical" evidence="7">
    <location>
        <begin position="102"/>
        <end position="123"/>
    </location>
</feature>
<comment type="similarity">
    <text evidence="2">Belongs to the nucleobase:cation symporter-2 (NCS2) (TC 2.A.40) family.</text>
</comment>
<feature type="transmembrane region" description="Helical" evidence="7">
    <location>
        <begin position="190"/>
        <end position="209"/>
    </location>
</feature>
<dbReference type="Pfam" id="PF00860">
    <property type="entry name" value="Xan_ur_permease"/>
    <property type="match status" value="1"/>
</dbReference>
<dbReference type="GO" id="GO:0042907">
    <property type="term" value="F:xanthine transmembrane transporter activity"/>
    <property type="evidence" value="ECO:0007669"/>
    <property type="project" value="TreeGrafter"/>
</dbReference>
<dbReference type="PANTHER" id="PTHR42810">
    <property type="entry name" value="PURINE PERMEASE C1399.01C-RELATED"/>
    <property type="match status" value="1"/>
</dbReference>
<feature type="transmembrane region" description="Helical" evidence="7">
    <location>
        <begin position="129"/>
        <end position="152"/>
    </location>
</feature>
<gene>
    <name evidence="8" type="ORF">SAMN06264849_109100</name>
</gene>
<dbReference type="GO" id="GO:0005886">
    <property type="term" value="C:plasma membrane"/>
    <property type="evidence" value="ECO:0007669"/>
    <property type="project" value="TreeGrafter"/>
</dbReference>